<organism evidence="2 3">
    <name type="scientific">Rhodotorula graminis (strain WP1)</name>
    <dbReference type="NCBI Taxonomy" id="578459"/>
    <lineage>
        <taxon>Eukaryota</taxon>
        <taxon>Fungi</taxon>
        <taxon>Dikarya</taxon>
        <taxon>Basidiomycota</taxon>
        <taxon>Pucciniomycotina</taxon>
        <taxon>Microbotryomycetes</taxon>
        <taxon>Sporidiobolales</taxon>
        <taxon>Sporidiobolaceae</taxon>
        <taxon>Rhodotorula</taxon>
    </lineage>
</organism>
<feature type="compositionally biased region" description="Low complexity" evidence="1">
    <location>
        <begin position="483"/>
        <end position="495"/>
    </location>
</feature>
<dbReference type="GeneID" id="28978791"/>
<feature type="compositionally biased region" description="Low complexity" evidence="1">
    <location>
        <begin position="340"/>
        <end position="360"/>
    </location>
</feature>
<feature type="compositionally biased region" description="Basic residues" evidence="1">
    <location>
        <begin position="417"/>
        <end position="430"/>
    </location>
</feature>
<gene>
    <name evidence="2" type="ORF">RHOBADRAFT_56435</name>
</gene>
<dbReference type="EMBL" id="KQ474091">
    <property type="protein sequence ID" value="KPV71826.1"/>
    <property type="molecule type" value="Genomic_DNA"/>
</dbReference>
<feature type="compositionally biased region" description="Polar residues" evidence="1">
    <location>
        <begin position="113"/>
        <end position="134"/>
    </location>
</feature>
<accession>A0A0P9EQU0</accession>
<dbReference type="STRING" id="578459.A0A0P9EQU0"/>
<feature type="compositionally biased region" description="Basic and acidic residues" evidence="1">
    <location>
        <begin position="157"/>
        <end position="173"/>
    </location>
</feature>
<feature type="region of interest" description="Disordered" evidence="1">
    <location>
        <begin position="95"/>
        <end position="173"/>
    </location>
</feature>
<evidence type="ECO:0000313" key="2">
    <source>
        <dbReference type="EMBL" id="KPV71826.1"/>
    </source>
</evidence>
<sequence length="580" mass="61756">MQELQQRPEGTVDFAQQLAPPHGAVPGQPPASSTSSTKRPRSPPQGPAPVPHQNQQQQQQHAGDMDAEGEFDPSLPDLLVHRAANGAEFDHLVLPTPPAHLFGQNQDQQQQQLSTDTTARATASNDRVGQQQQNAVAGPSSSATGAGGAAGTAQDGEQGKDVAVRDGPEDLPGRDAFEAAVEEYLQGLHAIKRTKALMGDELHDLVRAILREPQNTKQGDPQMRFWVRQRFTLLAAPEGDSVVHEDKKVVLRSHLFDTISAAHVAAEHGGRDKTFAEVRKHWSYVPKEVVVLYIRLCPTCGGKRVTVRGKRPQGDKRIPLPQDVLTRPADDGVPDTSGFLPKLRPAPTAPAATADSTKSATDIPLDPALLAAGPSNAAFLPAIAPRPPLPPSSLEPEPGPSSSKRQRTFPPAPPHQAKPKKAAPRPRAPKHALPGAHPAPAFVPQRSADDLASPAVAPEVGEREEEHEEKEPARARPGRKSARAAAAGISALAALEHGEEDDEYGARASGQAREQKQQQQQQGGEGAREGSQDEDAPGELDDDDEGLDDDTEARFVMDPDLFEGGGGEIPGDEGDEREGA</sequence>
<name>A0A0P9EQU0_RHOGW</name>
<feature type="region of interest" description="Disordered" evidence="1">
    <location>
        <begin position="1"/>
        <end position="79"/>
    </location>
</feature>
<feature type="compositionally biased region" description="Acidic residues" evidence="1">
    <location>
        <begin position="532"/>
        <end position="551"/>
    </location>
</feature>
<dbReference type="AlphaFoldDB" id="A0A0P9EQU0"/>
<keyword evidence="3" id="KW-1185">Reference proteome</keyword>
<feature type="compositionally biased region" description="Low complexity" evidence="1">
    <location>
        <begin position="508"/>
        <end position="522"/>
    </location>
</feature>
<dbReference type="Proteomes" id="UP000053890">
    <property type="component" value="Unassembled WGS sequence"/>
</dbReference>
<feature type="compositionally biased region" description="Low complexity" evidence="1">
    <location>
        <begin position="135"/>
        <end position="144"/>
    </location>
</feature>
<feature type="region of interest" description="Disordered" evidence="1">
    <location>
        <begin position="307"/>
        <end position="360"/>
    </location>
</feature>
<reference evidence="2 3" key="1">
    <citation type="journal article" date="2015" name="Front. Microbiol.">
        <title>Genome sequence of the plant growth promoting endophytic yeast Rhodotorula graminis WP1.</title>
        <authorList>
            <person name="Firrincieli A."/>
            <person name="Otillar R."/>
            <person name="Salamov A."/>
            <person name="Schmutz J."/>
            <person name="Khan Z."/>
            <person name="Redman R.S."/>
            <person name="Fleck N.D."/>
            <person name="Lindquist E."/>
            <person name="Grigoriev I.V."/>
            <person name="Doty S.L."/>
        </authorList>
    </citation>
    <scope>NUCLEOTIDE SEQUENCE [LARGE SCALE GENOMIC DNA]</scope>
    <source>
        <strain evidence="2 3">WP1</strain>
    </source>
</reference>
<dbReference type="RefSeq" id="XP_018267875.1">
    <property type="nucleotide sequence ID" value="XM_018418344.1"/>
</dbReference>
<proteinExistence type="predicted"/>
<protein>
    <recommendedName>
        <fullName evidence="4">Integrase zinc-binding domain-containing protein</fullName>
    </recommendedName>
</protein>
<feature type="region of interest" description="Disordered" evidence="1">
    <location>
        <begin position="381"/>
        <end position="580"/>
    </location>
</feature>
<dbReference type="OrthoDB" id="2499658at2759"/>
<evidence type="ECO:0000256" key="1">
    <source>
        <dbReference type="SAM" id="MobiDB-lite"/>
    </source>
</evidence>
<feature type="compositionally biased region" description="Pro residues" evidence="1">
    <location>
        <begin position="384"/>
        <end position="399"/>
    </location>
</feature>
<evidence type="ECO:0000313" key="3">
    <source>
        <dbReference type="Proteomes" id="UP000053890"/>
    </source>
</evidence>
<feature type="compositionally biased region" description="Acidic residues" evidence="1">
    <location>
        <begin position="570"/>
        <end position="580"/>
    </location>
</feature>
<evidence type="ECO:0008006" key="4">
    <source>
        <dbReference type="Google" id="ProtNLM"/>
    </source>
</evidence>